<accession>Q9Y8A0</accession>
<name>Q9Y8A0_UROAP</name>
<evidence type="ECO:0000313" key="1">
    <source>
        <dbReference type="EMBL" id="AAD38996.1"/>
    </source>
</evidence>
<sequence length="173" mass="18426">MSSWQSLSKSFSQCQTAFSEHRQVEVVYTSVQTLYQSYQTTVKQYDACTSCATYLSHSDYTSQFRQTLTQMYTSFHSIVSIGSQDYSAEWQNRFSSTFQSMSSFGKFSLKVCAAVGIDLGSLLKSTGLNLEIFANLGINLGLGGILGAVGGIVGGILGGSGSGGNGLLGNLLG</sequence>
<reference evidence="1" key="1">
    <citation type="submission" date="1999-06" db="EMBL/GenBank/DDBJ databases">
        <title>INF8, a differentiation-related gene from Uromyces appendiculatus.</title>
        <authorList>
            <person name="Clarke D.C."/>
            <person name="Hoch H.C."/>
            <person name="Staples R.C."/>
        </authorList>
    </citation>
    <scope>NUCLEOTIDE SEQUENCE</scope>
</reference>
<organism evidence="1">
    <name type="scientific">Uromyces appendiculatus</name>
    <name type="common">Rust fungus</name>
    <dbReference type="NCBI Taxonomy" id="5264"/>
    <lineage>
        <taxon>Eukaryota</taxon>
        <taxon>Fungi</taxon>
        <taxon>Dikarya</taxon>
        <taxon>Basidiomycota</taxon>
        <taxon>Pucciniomycotina</taxon>
        <taxon>Pucciniomycetes</taxon>
        <taxon>Pucciniales</taxon>
        <taxon>Pucciniaceae</taxon>
        <taxon>Uromyces</taxon>
    </lineage>
</organism>
<dbReference type="EMBL" id="AF155928">
    <property type="protein sequence ID" value="AAD38996.1"/>
    <property type="molecule type" value="mRNA"/>
</dbReference>
<gene>
    <name evidence="1" type="primary">INF8</name>
</gene>
<proteinExistence type="evidence at transcript level"/>
<protein>
    <submittedName>
        <fullName evidence="1">Differentiation-related protein Infp</fullName>
    </submittedName>
</protein>
<dbReference type="AlphaFoldDB" id="Q9Y8A0"/>